<dbReference type="PROSITE" id="PS50181">
    <property type="entry name" value="FBOX"/>
    <property type="match status" value="1"/>
</dbReference>
<dbReference type="Gene3D" id="2.130.10.10">
    <property type="entry name" value="YVTN repeat-like/Quinoprotein amine dehydrogenase"/>
    <property type="match status" value="1"/>
</dbReference>
<gene>
    <name evidence="3" type="ORF">GLX27_003120</name>
</gene>
<keyword evidence="4" id="KW-1185">Reference proteome</keyword>
<evidence type="ECO:0000313" key="4">
    <source>
        <dbReference type="Proteomes" id="UP000818624"/>
    </source>
</evidence>
<evidence type="ECO:0000259" key="2">
    <source>
        <dbReference type="PROSITE" id="PS50181"/>
    </source>
</evidence>
<dbReference type="SUPFAM" id="SSF81383">
    <property type="entry name" value="F-box domain"/>
    <property type="match status" value="1"/>
</dbReference>
<organism evidence="3 4">
    <name type="scientific">Malassezia furfur</name>
    <name type="common">Pityriasis versicolor infection agent</name>
    <name type="synonym">Pityrosporum furfur</name>
    <dbReference type="NCBI Taxonomy" id="55194"/>
    <lineage>
        <taxon>Eukaryota</taxon>
        <taxon>Fungi</taxon>
        <taxon>Dikarya</taxon>
        <taxon>Basidiomycota</taxon>
        <taxon>Ustilaginomycotina</taxon>
        <taxon>Malasseziomycetes</taxon>
        <taxon>Malasseziales</taxon>
        <taxon>Malasseziaceae</taxon>
        <taxon>Malassezia</taxon>
    </lineage>
</organism>
<feature type="signal peptide" evidence="1">
    <location>
        <begin position="1"/>
        <end position="24"/>
    </location>
</feature>
<dbReference type="EMBL" id="CP046236">
    <property type="protein sequence ID" value="WFD48450.1"/>
    <property type="molecule type" value="Genomic_DNA"/>
</dbReference>
<protein>
    <recommendedName>
        <fullName evidence="2">F-box domain-containing protein</fullName>
    </recommendedName>
</protein>
<dbReference type="Proteomes" id="UP000818624">
    <property type="component" value="Chromosome 3"/>
</dbReference>
<proteinExistence type="predicted"/>
<dbReference type="Pfam" id="PF12937">
    <property type="entry name" value="F-box-like"/>
    <property type="match status" value="1"/>
</dbReference>
<dbReference type="InterPro" id="IPR015943">
    <property type="entry name" value="WD40/YVTN_repeat-like_dom_sf"/>
</dbReference>
<dbReference type="Gene3D" id="1.20.1280.50">
    <property type="match status" value="1"/>
</dbReference>
<feature type="chain" id="PRO_5045583948" description="F-box domain-containing protein" evidence="1">
    <location>
        <begin position="25"/>
        <end position="494"/>
    </location>
</feature>
<keyword evidence="1" id="KW-0732">Signal</keyword>
<dbReference type="PANTHER" id="PTHR12874:SF9">
    <property type="entry name" value="F-BOX ONLY PROTEIN 48"/>
    <property type="match status" value="1"/>
</dbReference>
<name>A0ABY8EUR6_MALFU</name>
<evidence type="ECO:0000313" key="3">
    <source>
        <dbReference type="EMBL" id="WFD48450.1"/>
    </source>
</evidence>
<dbReference type="SMART" id="SM00256">
    <property type="entry name" value="FBOX"/>
    <property type="match status" value="1"/>
</dbReference>
<dbReference type="SUPFAM" id="SSF50998">
    <property type="entry name" value="Quinoprotein alcohol dehydrogenase-like"/>
    <property type="match status" value="1"/>
</dbReference>
<dbReference type="CDD" id="cd09917">
    <property type="entry name" value="F-box_SF"/>
    <property type="match status" value="1"/>
</dbReference>
<dbReference type="InterPro" id="IPR011047">
    <property type="entry name" value="Quinoprotein_ADH-like_sf"/>
</dbReference>
<reference evidence="3 4" key="1">
    <citation type="journal article" date="2020" name="Elife">
        <title>Loss of centromere function drives karyotype evolution in closely related Malassezia species.</title>
        <authorList>
            <person name="Sankaranarayanan S.R."/>
            <person name="Ianiri G."/>
            <person name="Coelho M.A."/>
            <person name="Reza M.H."/>
            <person name="Thimmappa B.C."/>
            <person name="Ganguly P."/>
            <person name="Vadnala R.N."/>
            <person name="Sun S."/>
            <person name="Siddharthan R."/>
            <person name="Tellgren-Roth C."/>
            <person name="Dawson T.L."/>
            <person name="Heitman J."/>
            <person name="Sanyal K."/>
        </authorList>
    </citation>
    <scope>NUCLEOTIDE SEQUENCE [LARGE SCALE GENOMIC DNA]</scope>
    <source>
        <strain evidence="3">CBS14141</strain>
    </source>
</reference>
<sequence>MHAVPPEVLAAVLAWLDPWDLARACRVCRAWHAVCLDESVWAHAARDTPLDAALHSTVPVFASAATLCDVQRRWHARRRAWGRTHPIPTALHPRCTVYRPPDAEEAPAHVERVALEYVGPHSPSTSQGIVIESTSANVRALDAATGAVLWATPTVQDDVLTRKHLGVSHGWLLHDEYMPTRAHLWRAAHGAHGTARGHFVWHRSWAEPGRALCLFYPVLACKKDDQYVETDIATARVVRTYPLDNTLHEAYRVQALALDDDYVFVAGQWRDNVAILHRASGRVAWTLPGHIRANGAPVCFRAEEAGSPAADARGTWVRRALTRTPAPAWIQTLPDWRPPRTPTYTWYEWKAIAVERTTHTLLFLGEDALLVLPAYAARLRGEAAPAPYLYLLPDAGAAADKTMGIAACDGRVVVLWRTLTLLDLQLCAREAADDAAAPCVVYDHVPPADDAFAGCEGIAMDATSIYAVMNDAAPASAGEAPARVRRVAGFHFVP</sequence>
<dbReference type="InterPro" id="IPR001810">
    <property type="entry name" value="F-box_dom"/>
</dbReference>
<accession>A0ABY8EUR6</accession>
<feature type="domain" description="F-box" evidence="2">
    <location>
        <begin position="1"/>
        <end position="44"/>
    </location>
</feature>
<dbReference type="InterPro" id="IPR036047">
    <property type="entry name" value="F-box-like_dom_sf"/>
</dbReference>
<evidence type="ECO:0000256" key="1">
    <source>
        <dbReference type="SAM" id="SignalP"/>
    </source>
</evidence>
<dbReference type="PANTHER" id="PTHR12874">
    <property type="entry name" value="F-BOX ONLY PROTEIN 48-RELATED"/>
    <property type="match status" value="1"/>
</dbReference>